<dbReference type="SUPFAM" id="SSF56300">
    <property type="entry name" value="Metallo-dependent phosphatases"/>
    <property type="match status" value="1"/>
</dbReference>
<gene>
    <name evidence="3" type="ORF">ENQ20_04675</name>
</gene>
<dbReference type="InterPro" id="IPR052169">
    <property type="entry name" value="CW_Biosynth-Accessory"/>
</dbReference>
<protein>
    <recommendedName>
        <fullName evidence="2">Capsule synthesis protein CapA domain-containing protein</fullName>
    </recommendedName>
</protein>
<evidence type="ECO:0000313" key="3">
    <source>
        <dbReference type="EMBL" id="HDX30770.1"/>
    </source>
</evidence>
<comment type="caution">
    <text evidence="3">The sequence shown here is derived from an EMBL/GenBank/DDBJ whole genome shotgun (WGS) entry which is preliminary data.</text>
</comment>
<dbReference type="InterPro" id="IPR029052">
    <property type="entry name" value="Metallo-depent_PP-like"/>
</dbReference>
<reference evidence="3" key="1">
    <citation type="journal article" date="2020" name="mSystems">
        <title>Genome- and Community-Level Interaction Insights into Carbon Utilization and Element Cycling Functions of Hydrothermarchaeota in Hydrothermal Sediment.</title>
        <authorList>
            <person name="Zhou Z."/>
            <person name="Liu Y."/>
            <person name="Xu W."/>
            <person name="Pan J."/>
            <person name="Luo Z.H."/>
            <person name="Li M."/>
        </authorList>
    </citation>
    <scope>NUCLEOTIDE SEQUENCE [LARGE SCALE GENOMIC DNA]</scope>
    <source>
        <strain evidence="3">SpSt-289</strain>
    </source>
</reference>
<dbReference type="PANTHER" id="PTHR33393:SF13">
    <property type="entry name" value="PGA BIOSYNTHESIS PROTEIN CAPA"/>
    <property type="match status" value="1"/>
</dbReference>
<dbReference type="EMBL" id="DSMG01000053">
    <property type="protein sequence ID" value="HDX30770.1"/>
    <property type="molecule type" value="Genomic_DNA"/>
</dbReference>
<feature type="domain" description="Capsule synthesis protein CapA" evidence="2">
    <location>
        <begin position="309"/>
        <end position="556"/>
    </location>
</feature>
<dbReference type="Pfam" id="PF09587">
    <property type="entry name" value="PGA_cap"/>
    <property type="match status" value="1"/>
</dbReference>
<dbReference type="AlphaFoldDB" id="A0A7C1JX54"/>
<dbReference type="PROSITE" id="PS51257">
    <property type="entry name" value="PROKAR_LIPOPROTEIN"/>
    <property type="match status" value="1"/>
</dbReference>
<accession>A0A7C1JX54</accession>
<dbReference type="PANTHER" id="PTHR33393">
    <property type="entry name" value="POLYGLUTAMINE SYNTHESIS ACCESSORY PROTEIN RV0574C-RELATED"/>
    <property type="match status" value="1"/>
</dbReference>
<sequence length="615" mass="67460">MNRMHLHLFHTLQLWVLFACSIALLSGCQPLRSAISVISALDNTTVERTSPADAFGPAVEVITLPTPTPTPLALLLPPVITQPPTPTPTPFFPTPTPTPEWLDGPITVALADSVPPQWGPALLARLNQIHQVETAAGPQPLYLLDQPEMAQVRIDLRSAASASAPLAERVFAVAMPFATIRDDISLDEITAAWQGREGAPTVYASIETVALLRPILGNFAGVLTSQNQLLTAIESDLGALAILPFDQLDPRFKALTVDGINVLSNRFDIRTYPLAVALNVSGRGAGIVQPLLRNVILPYTNRDASRLTQLIMTGVTAMSRVTALRMDQKGYDYPSRVISDVFAAADITHISNEVPFLDDCVADPTENNLILCSHPNYWAALEALGTDIVGLSGNHVNDFGREGARRSLTWYRENGIPYYGSGFNVNEACAPLLWEHHGNTFAFIAALAFWPEHAWATADLPGACYYYDNKELLLALVRQLSEVVDIVSVELQHTETYEPYPIASQIADFRELRKAGATLVTGVQSHVPQAQEPYGVFDPGGPGIISYGLGNFFFDQMWSWETRTELAARHTIYNGRLLNTELLTMVLEDFAQPRWATPAERAEILQRIFRAAPPR</sequence>
<name>A0A7C1JX54_9CHLR</name>
<proteinExistence type="inferred from homology"/>
<organism evidence="3">
    <name type="scientific">Caldilinea aerophila</name>
    <dbReference type="NCBI Taxonomy" id="133453"/>
    <lineage>
        <taxon>Bacteria</taxon>
        <taxon>Bacillati</taxon>
        <taxon>Chloroflexota</taxon>
        <taxon>Caldilineae</taxon>
        <taxon>Caldilineales</taxon>
        <taxon>Caldilineaceae</taxon>
        <taxon>Caldilinea</taxon>
    </lineage>
</organism>
<comment type="similarity">
    <text evidence="1">Belongs to the CapA family.</text>
</comment>
<evidence type="ECO:0000256" key="1">
    <source>
        <dbReference type="ARBA" id="ARBA00005662"/>
    </source>
</evidence>
<dbReference type="SMART" id="SM00854">
    <property type="entry name" value="PGA_cap"/>
    <property type="match status" value="1"/>
</dbReference>
<evidence type="ECO:0000259" key="2">
    <source>
        <dbReference type="SMART" id="SM00854"/>
    </source>
</evidence>
<dbReference type="InterPro" id="IPR019079">
    <property type="entry name" value="Capsule_synth_CapA"/>
</dbReference>